<comment type="similarity">
    <text evidence="7">Belongs to the TonB-dependent receptor family.</text>
</comment>
<evidence type="ECO:0000256" key="2">
    <source>
        <dbReference type="ARBA" id="ARBA00022448"/>
    </source>
</evidence>
<reference evidence="9 10" key="1">
    <citation type="submission" date="2020-08" db="EMBL/GenBank/DDBJ databases">
        <title>Genomic Encyclopedia of Type Strains, Phase IV (KMG-V): Genome sequencing to study the core and pangenomes of soil and plant-associated prokaryotes.</title>
        <authorList>
            <person name="Whitman W."/>
        </authorList>
    </citation>
    <scope>NUCLEOTIDE SEQUENCE [LARGE SCALE GENOMIC DNA]</scope>
    <source>
        <strain evidence="9 10">ANJLi2</strain>
    </source>
</reference>
<keyword evidence="6 7" id="KW-0998">Cell outer membrane</keyword>
<dbReference type="InterPro" id="IPR036942">
    <property type="entry name" value="Beta-barrel_TonB_sf"/>
</dbReference>
<dbReference type="Pfam" id="PF13715">
    <property type="entry name" value="CarbopepD_reg_2"/>
    <property type="match status" value="1"/>
</dbReference>
<keyword evidence="4 7" id="KW-0812">Transmembrane</keyword>
<dbReference type="Proteomes" id="UP000541583">
    <property type="component" value="Unassembled WGS sequence"/>
</dbReference>
<dbReference type="InterPro" id="IPR039426">
    <property type="entry name" value="TonB-dep_rcpt-like"/>
</dbReference>
<dbReference type="InterPro" id="IPR008969">
    <property type="entry name" value="CarboxyPept-like_regulatory"/>
</dbReference>
<evidence type="ECO:0000256" key="3">
    <source>
        <dbReference type="ARBA" id="ARBA00022452"/>
    </source>
</evidence>
<keyword evidence="5 7" id="KW-0472">Membrane</keyword>
<dbReference type="PROSITE" id="PS52016">
    <property type="entry name" value="TONB_DEPENDENT_REC_3"/>
    <property type="match status" value="1"/>
</dbReference>
<keyword evidence="10" id="KW-1185">Reference proteome</keyword>
<comment type="subcellular location">
    <subcellularLocation>
        <location evidence="1 7">Cell outer membrane</location>
        <topology evidence="1 7">Multi-pass membrane protein</topology>
    </subcellularLocation>
</comment>
<keyword evidence="3 7" id="KW-1134">Transmembrane beta strand</keyword>
<dbReference type="SUPFAM" id="SSF49464">
    <property type="entry name" value="Carboxypeptidase regulatory domain-like"/>
    <property type="match status" value="1"/>
</dbReference>
<evidence type="ECO:0000259" key="8">
    <source>
        <dbReference type="Pfam" id="PF07715"/>
    </source>
</evidence>
<evidence type="ECO:0000256" key="4">
    <source>
        <dbReference type="ARBA" id="ARBA00022692"/>
    </source>
</evidence>
<protein>
    <submittedName>
        <fullName evidence="9">TonB-linked SusC/RagA family outer membrane protein</fullName>
    </submittedName>
</protein>
<sequence>MKKGLPFSLAIAIMKISIIPAIILMFALCAHAGISVGQEVLNRKITVDIKNRDVTYAFDKLSHAAHVKFIYSPEIIKATRKLTLRENNKELHLILDKLFKSLGLKYEYVNDYILVTKKKDETGAIDQPELLVQPDQEIKSIRGTVKNAKGEELTGVSVLEKGTHNATTTDAGGKFQISVKDENAVLVFTYIGFTAQEVPVGNNTILDIKLVEESKALNEVVVVAYGTSTRKNNTGAVQSLNAKELQDEPVAQLTQKLQGKLSGVQITQTTGTPGAGMSVRIRGAGSISAGTNPLYVVDGLPIEGDISNINPDEIENISILKDAAATALYGSRATNGVVLLTTKHAKKGQSVVSLNAYAGVQSLPQKGRPQMMDAQEFAQYQKEIAEQKGQTIDPVYANPSQYGEGTNWYDILFRNAQIQNYSVTVASSKDKTNSSVTVGYFNQDGVLLNSNYKRYSLRSNTDYQLNDFIKIGFNAAPSVSVSHSPQADGVWYNQPSIIEGAILTTPLAPYKNADGSIPLTATGPGLFPNPNWYNVLNVVKRATTVNRVLSNAYIEITPIKDLTYKSSINIDLNQTLFNNFNPSTAGKLFAAPPQPITAVNQNQLYYTWLTENILTYKKDLGQHHFDVLAGFTAQKYRLQSSITNASDFPDDLVQTLNAAKTTITTSDVQEWSLVSYIGRLNYDFAGKYLVSGSIRRDGSSRFGSDNKYGNFPSASVGWIVTKEKFMESIPLVSFFKLRGSYGSTGNNNIGNYTQYANVSSTNYVLDGNVVSGRSATSLANNQLGWEKSTTVDVGAEFGFLNDRISFTYDYYSRNTNNLLYSVDVPSSSGFSSLITNIGKIKFWGHEFSITTQNMVDKFKWSTNFNISFNRNKVLQLGTANAAIYGDNTITEVGKPIGQLYGFVFEGLNYTQADLQKYPQYIGAAVGTARFKDVNGDGTVTFDNNDKAIIGDPTPKFVYGITNNFSYKNFDLSIVMAGQYGDQIANRMLEFAGNIDGVFNVYKAVANRWKSPSDPGAGFYGSAGSGVSGFDRTFSTRYINGASFLTVKNISLGYTIPLKQNKYIRSIRFYASGQQLFVFTKYPGINPEVGGTSTGDQASVLNLGNDYATYPVPRTFTFGANFNF</sequence>
<dbReference type="Gene3D" id="2.60.40.1120">
    <property type="entry name" value="Carboxypeptidase-like, regulatory domain"/>
    <property type="match status" value="1"/>
</dbReference>
<evidence type="ECO:0000313" key="10">
    <source>
        <dbReference type="Proteomes" id="UP000541583"/>
    </source>
</evidence>
<dbReference type="EMBL" id="JACHCB010000024">
    <property type="protein sequence ID" value="MBB6112920.1"/>
    <property type="molecule type" value="Genomic_DNA"/>
</dbReference>
<dbReference type="RefSeq" id="WP_076378686.1">
    <property type="nucleotide sequence ID" value="NZ_JACHCB010000024.1"/>
</dbReference>
<evidence type="ECO:0000256" key="6">
    <source>
        <dbReference type="ARBA" id="ARBA00023237"/>
    </source>
</evidence>
<feature type="domain" description="TonB-dependent receptor plug" evidence="8">
    <location>
        <begin position="231"/>
        <end position="337"/>
    </location>
</feature>
<gene>
    <name evidence="9" type="ORF">HDF23_005703</name>
</gene>
<dbReference type="Gene3D" id="2.40.170.20">
    <property type="entry name" value="TonB-dependent receptor, beta-barrel domain"/>
    <property type="match status" value="1"/>
</dbReference>
<comment type="caution">
    <text evidence="9">The sequence shown here is derived from an EMBL/GenBank/DDBJ whole genome shotgun (WGS) entry which is preliminary data.</text>
</comment>
<organism evidence="9 10">
    <name type="scientific">Mucilaginibacter lappiensis</name>
    <dbReference type="NCBI Taxonomy" id="354630"/>
    <lineage>
        <taxon>Bacteria</taxon>
        <taxon>Pseudomonadati</taxon>
        <taxon>Bacteroidota</taxon>
        <taxon>Sphingobacteriia</taxon>
        <taxon>Sphingobacteriales</taxon>
        <taxon>Sphingobacteriaceae</taxon>
        <taxon>Mucilaginibacter</taxon>
    </lineage>
</organism>
<dbReference type="InterPro" id="IPR023996">
    <property type="entry name" value="TonB-dep_OMP_SusC/RagA"/>
</dbReference>
<proteinExistence type="inferred from homology"/>
<evidence type="ECO:0000256" key="1">
    <source>
        <dbReference type="ARBA" id="ARBA00004571"/>
    </source>
</evidence>
<dbReference type="Pfam" id="PF07715">
    <property type="entry name" value="Plug"/>
    <property type="match status" value="1"/>
</dbReference>
<dbReference type="InterPro" id="IPR023997">
    <property type="entry name" value="TonB-dep_OMP_SusC/RagA_CS"/>
</dbReference>
<dbReference type="SUPFAM" id="SSF56935">
    <property type="entry name" value="Porins"/>
    <property type="match status" value="1"/>
</dbReference>
<dbReference type="InterPro" id="IPR012910">
    <property type="entry name" value="Plug_dom"/>
</dbReference>
<evidence type="ECO:0000256" key="5">
    <source>
        <dbReference type="ARBA" id="ARBA00023136"/>
    </source>
</evidence>
<dbReference type="NCBIfam" id="TIGR04056">
    <property type="entry name" value="OMP_RagA_SusC"/>
    <property type="match status" value="1"/>
</dbReference>
<dbReference type="NCBIfam" id="TIGR04057">
    <property type="entry name" value="SusC_RagA_signa"/>
    <property type="match status" value="1"/>
</dbReference>
<name>A0ABR6PVA2_9SPHI</name>
<accession>A0ABR6PVA2</accession>
<dbReference type="InterPro" id="IPR037066">
    <property type="entry name" value="Plug_dom_sf"/>
</dbReference>
<keyword evidence="2 7" id="KW-0813">Transport</keyword>
<evidence type="ECO:0000313" key="9">
    <source>
        <dbReference type="EMBL" id="MBB6112920.1"/>
    </source>
</evidence>
<dbReference type="Gene3D" id="2.170.130.10">
    <property type="entry name" value="TonB-dependent receptor, plug domain"/>
    <property type="match status" value="1"/>
</dbReference>
<evidence type="ECO:0000256" key="7">
    <source>
        <dbReference type="PROSITE-ProRule" id="PRU01360"/>
    </source>
</evidence>